<dbReference type="Pfam" id="PF00102">
    <property type="entry name" value="Y_phosphatase"/>
    <property type="match status" value="1"/>
</dbReference>
<keyword evidence="9" id="KW-0472">Membrane</keyword>
<accession>A0A8C3EQQ0</accession>
<dbReference type="Pfam" id="PF18861">
    <property type="entry name" value="PTP_tm"/>
    <property type="match status" value="1"/>
</dbReference>
<dbReference type="GO" id="GO:0004725">
    <property type="term" value="F:protein tyrosine phosphatase activity"/>
    <property type="evidence" value="ECO:0007669"/>
    <property type="project" value="UniProtKB-EC"/>
</dbReference>
<evidence type="ECO:0000256" key="4">
    <source>
        <dbReference type="ARBA" id="ARBA00022729"/>
    </source>
</evidence>
<keyword evidence="4" id="KW-0732">Signal</keyword>
<dbReference type="InterPro" id="IPR041201">
    <property type="entry name" value="PTPRJ_TM"/>
</dbReference>
<dbReference type="InterPro" id="IPR003595">
    <property type="entry name" value="Tyr_Pase_cat"/>
</dbReference>
<keyword evidence="10" id="KW-0325">Glycoprotein</keyword>
<keyword evidence="6" id="KW-0378">Hydrolase</keyword>
<dbReference type="InterPro" id="IPR016130">
    <property type="entry name" value="Tyr_Pase_AS"/>
</dbReference>
<dbReference type="PANTHER" id="PTHR46957">
    <property type="entry name" value="CYTOKINE RECEPTOR"/>
    <property type="match status" value="1"/>
</dbReference>
<name>A0A8C3EQQ0_CORMO</name>
<reference evidence="14" key="2">
    <citation type="submission" date="2025-08" db="UniProtKB">
        <authorList>
            <consortium name="Ensembl"/>
        </authorList>
    </citation>
    <scope>IDENTIFICATION</scope>
</reference>
<reference evidence="15" key="1">
    <citation type="submission" date="2019-10" db="EMBL/GenBank/DDBJ databases">
        <title>Corvus moneduloides (New Caledonian crow) genome, bCorMon1, primary haplotype.</title>
        <authorList>
            <person name="Rutz C."/>
            <person name="Fungtammasan C."/>
            <person name="Mountcastle J."/>
            <person name="Formenti G."/>
            <person name="Chow W."/>
            <person name="Howe K."/>
            <person name="Steele M.P."/>
            <person name="Fernandes J."/>
            <person name="Gilbert M.T.P."/>
            <person name="Fedrigo O."/>
            <person name="Jarvis E.D."/>
            <person name="Gemmell N."/>
        </authorList>
    </citation>
    <scope>NUCLEOTIDE SEQUENCE [LARGE SCALE GENOMIC DNA]</scope>
</reference>
<dbReference type="FunFam" id="2.60.40.10:FF:000369">
    <property type="entry name" value="Protein tyrosine phosphatase, receptor type B"/>
    <property type="match status" value="3"/>
</dbReference>
<keyword evidence="5" id="KW-0677">Repeat</keyword>
<dbReference type="SMART" id="SM00404">
    <property type="entry name" value="PTPc_motif"/>
    <property type="match status" value="1"/>
</dbReference>
<feature type="compositionally biased region" description="Basic and acidic residues" evidence="13">
    <location>
        <begin position="1398"/>
        <end position="1410"/>
    </location>
</feature>
<dbReference type="SMART" id="SM00060">
    <property type="entry name" value="FN3"/>
    <property type="match status" value="9"/>
</dbReference>
<protein>
    <recommendedName>
        <fullName evidence="2">protein-tyrosine-phosphatase</fullName>
        <ecNumber evidence="2">3.1.3.48</ecNumber>
    </recommendedName>
</protein>
<dbReference type="Ensembl" id="ENSCMUT00000026931.2">
    <property type="protein sequence ID" value="ENSCMUP00000025070.2"/>
    <property type="gene ID" value="ENSCMUG00000015273.2"/>
</dbReference>
<evidence type="ECO:0000256" key="13">
    <source>
        <dbReference type="SAM" id="MobiDB-lite"/>
    </source>
</evidence>
<evidence type="ECO:0000256" key="3">
    <source>
        <dbReference type="ARBA" id="ARBA00022692"/>
    </source>
</evidence>
<dbReference type="FunFam" id="3.90.190.10:FF:000009">
    <property type="entry name" value="Receptor-type tyrosine-protein phosphatase beta"/>
    <property type="match status" value="1"/>
</dbReference>
<dbReference type="InterPro" id="IPR000387">
    <property type="entry name" value="Tyr_Pase_dom"/>
</dbReference>
<dbReference type="OMA" id="KTSIRQW"/>
<evidence type="ECO:0000256" key="9">
    <source>
        <dbReference type="ARBA" id="ARBA00023136"/>
    </source>
</evidence>
<dbReference type="Pfam" id="PF00041">
    <property type="entry name" value="fn3"/>
    <property type="match status" value="5"/>
</dbReference>
<dbReference type="InterPro" id="IPR029021">
    <property type="entry name" value="Prot-tyrosine_phosphatase-like"/>
</dbReference>
<evidence type="ECO:0000256" key="1">
    <source>
        <dbReference type="ARBA" id="ARBA00004479"/>
    </source>
</evidence>
<dbReference type="GO" id="GO:0032502">
    <property type="term" value="P:developmental process"/>
    <property type="evidence" value="ECO:0007669"/>
    <property type="project" value="UniProtKB-ARBA"/>
</dbReference>
<dbReference type="PROSITE" id="PS50056">
    <property type="entry name" value="TYR_PHOSPHATASE_2"/>
    <property type="match status" value="1"/>
</dbReference>
<dbReference type="SUPFAM" id="SSF52799">
    <property type="entry name" value="(Phosphotyrosine protein) phosphatases II"/>
    <property type="match status" value="1"/>
</dbReference>
<dbReference type="GO" id="GO:0016020">
    <property type="term" value="C:membrane"/>
    <property type="evidence" value="ECO:0007669"/>
    <property type="project" value="UniProtKB-SubCell"/>
</dbReference>
<dbReference type="Gene3D" id="3.90.190.10">
    <property type="entry name" value="Protein tyrosine phosphatase superfamily"/>
    <property type="match status" value="1"/>
</dbReference>
<comment type="subcellular location">
    <subcellularLocation>
        <location evidence="1">Membrane</location>
        <topology evidence="1">Single-pass type I membrane protein</topology>
    </subcellularLocation>
</comment>
<evidence type="ECO:0000256" key="6">
    <source>
        <dbReference type="ARBA" id="ARBA00022801"/>
    </source>
</evidence>
<keyword evidence="8" id="KW-1133">Transmembrane helix</keyword>
<evidence type="ECO:0000256" key="11">
    <source>
        <dbReference type="ARBA" id="ARBA00025789"/>
    </source>
</evidence>
<feature type="region of interest" description="Disordered" evidence="13">
    <location>
        <begin position="1395"/>
        <end position="1426"/>
    </location>
</feature>
<comment type="catalytic activity">
    <reaction evidence="12">
        <text>O-phospho-L-tyrosyl-[protein] + H2O = L-tyrosyl-[protein] + phosphate</text>
        <dbReference type="Rhea" id="RHEA:10684"/>
        <dbReference type="Rhea" id="RHEA-COMP:10136"/>
        <dbReference type="Rhea" id="RHEA-COMP:20101"/>
        <dbReference type="ChEBI" id="CHEBI:15377"/>
        <dbReference type="ChEBI" id="CHEBI:43474"/>
        <dbReference type="ChEBI" id="CHEBI:46858"/>
        <dbReference type="ChEBI" id="CHEBI:61978"/>
        <dbReference type="EC" id="3.1.3.48"/>
    </reaction>
</comment>
<dbReference type="SMART" id="SM00194">
    <property type="entry name" value="PTPc"/>
    <property type="match status" value="1"/>
</dbReference>
<dbReference type="CDD" id="cd00063">
    <property type="entry name" value="FN3"/>
    <property type="match status" value="6"/>
</dbReference>
<dbReference type="SUPFAM" id="SSF49265">
    <property type="entry name" value="Fibronectin type III"/>
    <property type="match status" value="8"/>
</dbReference>
<dbReference type="InterPro" id="IPR013783">
    <property type="entry name" value="Ig-like_fold"/>
</dbReference>
<reference evidence="14" key="3">
    <citation type="submission" date="2025-09" db="UniProtKB">
        <authorList>
            <consortium name="Ensembl"/>
        </authorList>
    </citation>
    <scope>IDENTIFICATION</scope>
</reference>
<dbReference type="Gene3D" id="2.60.40.10">
    <property type="entry name" value="Immunoglobulins"/>
    <property type="match status" value="7"/>
</dbReference>
<evidence type="ECO:0000256" key="7">
    <source>
        <dbReference type="ARBA" id="ARBA00022912"/>
    </source>
</evidence>
<keyword evidence="7" id="KW-0904">Protein phosphatase</keyword>
<dbReference type="Proteomes" id="UP000694553">
    <property type="component" value="Unassembled WGS sequence"/>
</dbReference>
<proteinExistence type="inferred from homology"/>
<organism evidence="14 15">
    <name type="scientific">Corvus moneduloides</name>
    <name type="common">New Caledonian crow</name>
    <dbReference type="NCBI Taxonomy" id="1196302"/>
    <lineage>
        <taxon>Eukaryota</taxon>
        <taxon>Metazoa</taxon>
        <taxon>Chordata</taxon>
        <taxon>Craniata</taxon>
        <taxon>Vertebrata</taxon>
        <taxon>Euteleostomi</taxon>
        <taxon>Archelosauria</taxon>
        <taxon>Archosauria</taxon>
        <taxon>Dinosauria</taxon>
        <taxon>Saurischia</taxon>
        <taxon>Theropoda</taxon>
        <taxon>Coelurosauria</taxon>
        <taxon>Aves</taxon>
        <taxon>Neognathae</taxon>
        <taxon>Neoaves</taxon>
        <taxon>Telluraves</taxon>
        <taxon>Australaves</taxon>
        <taxon>Passeriformes</taxon>
        <taxon>Corvoidea</taxon>
        <taxon>Corvidae</taxon>
        <taxon>Corvus</taxon>
    </lineage>
</organism>
<dbReference type="InterPro" id="IPR050713">
    <property type="entry name" value="RTP_Phos/Ushers"/>
</dbReference>
<keyword evidence="15" id="KW-1185">Reference proteome</keyword>
<dbReference type="PANTHER" id="PTHR46957:SF10">
    <property type="entry name" value="PROTEIN TYROSINE PHOSPHATASE, RECEPTOR TYPE, H"/>
    <property type="match status" value="1"/>
</dbReference>
<keyword evidence="3" id="KW-0812">Transmembrane</keyword>
<dbReference type="PROSITE" id="PS50853">
    <property type="entry name" value="FN3"/>
    <property type="match status" value="7"/>
</dbReference>
<dbReference type="GO" id="GO:0043235">
    <property type="term" value="C:receptor complex"/>
    <property type="evidence" value="ECO:0007669"/>
    <property type="project" value="TreeGrafter"/>
</dbReference>
<evidence type="ECO:0000256" key="10">
    <source>
        <dbReference type="ARBA" id="ARBA00023180"/>
    </source>
</evidence>
<evidence type="ECO:0000256" key="5">
    <source>
        <dbReference type="ARBA" id="ARBA00022737"/>
    </source>
</evidence>
<dbReference type="InterPro" id="IPR036116">
    <property type="entry name" value="FN3_sf"/>
</dbReference>
<evidence type="ECO:0000256" key="8">
    <source>
        <dbReference type="ARBA" id="ARBA00022989"/>
    </source>
</evidence>
<dbReference type="PRINTS" id="PR00700">
    <property type="entry name" value="PRTYPHPHTASE"/>
</dbReference>
<dbReference type="InterPro" id="IPR000242">
    <property type="entry name" value="PTP_cat"/>
</dbReference>
<evidence type="ECO:0000313" key="15">
    <source>
        <dbReference type="Proteomes" id="UP000694553"/>
    </source>
</evidence>
<dbReference type="InterPro" id="IPR003961">
    <property type="entry name" value="FN3_dom"/>
</dbReference>
<evidence type="ECO:0000256" key="2">
    <source>
        <dbReference type="ARBA" id="ARBA00013064"/>
    </source>
</evidence>
<comment type="similarity">
    <text evidence="11">Belongs to the protein-tyrosine phosphatase family. Receptor class 3 subfamily.</text>
</comment>
<evidence type="ECO:0000256" key="12">
    <source>
        <dbReference type="ARBA" id="ARBA00051722"/>
    </source>
</evidence>
<dbReference type="PROSITE" id="PS50055">
    <property type="entry name" value="TYR_PHOSPHATASE_PTP"/>
    <property type="match status" value="1"/>
</dbReference>
<evidence type="ECO:0000313" key="14">
    <source>
        <dbReference type="Ensembl" id="ENSCMUP00000025070.2"/>
    </source>
</evidence>
<sequence length="1426" mass="154981">FATSLSPDTLHWDATALAPQPQSPPLPAEGFGFASAGTLLNVSVSDHDRSDSLLLSWDEPEGGAKGYLLALSSLESGTLLQNGSAGPNATSFWFHELTPGTRYEIEVTAVLACMGTTSQTITAQTSPSAVRNLSLSSGGSSASLRAAWAHGHGQRDGYRLALWHSDSQTLVRNVSLLPSTSTFLFDGLLAGSEYALKVSTLAGTSQASTTIHQWTDPLAPAGVTLTNTRRPMGLSAFWDKAAGDVDQFHLQLYSKSHAAQRNTSVGPNTHNFTFLGLSPGTQYFLKVTVLAGPYRSSSHFATEWTCESEVFAVSCGDGTSWHSLGRGAGCTLASPGGSSTTSWVSMLCFPPDPLSLANVSVQPGRKPQELHVSWVESGGGRDHLVQLSVAESLSIIRNVSVPRGVTQLDLEGLVPGSRYRVEIISQAGPHRISSQTAIGYTVPLPPRSLSASPVSTAWALAVHWEPAPGHRDGYLLSVLEEGSSAVPRSLEAGKDSTNVTVSQLEPGTCYLVGIWAVAGPYRSLPKNITCCTVPAAPTNLSLTNPGSSSELYTSWKKPPGRRDHYRITLYSLSTQSRIPVQTLSADALNCTWTHLEAGSKFAVQVTAVKGSLEASSINVTQWTCESAWLGWAHTGHPDRLSVAWGATAGGRDGYTLTLYHAQLGTVAATASKFTFSGLAPGHKYLLEVLSIAGPYAASAGNISDWTTPSVPQNLSAVAEGNNTMLISWGSVSGQQDDCQLWLRDPRNSSLPWQHSLGRGQVQHLLQGLIPGRNYSVSLSCVAGPYWSSTKPLAVPMEPNPVKNVQCLPESRSLYLNWTSSPGDVEAYEVVTERLSEGPPTSKYTMSIPSSEASLEGLEPNSSYQITVSTVGMNTLRSQAVTLLCSTAVEPLPPPLRADVFPVEASSTVIISPDLFSEENGQIQYYGVIATTNESLLRPTREIMSSTWYDHYYGTEDSYLAVLIPNPFRQRSSPESWRVPVGTEECGQSRMSASLLREGAGGEEGLHVSLVWAINHPCVHPGTAGLTAGLSQWHLTGWPGLPVTKAGFPLDFISCRNVHRPVPLQNFKQYYEMKTASANHAFFQEFEELKEVGKEQSKVEAELPANVSKNRYRHVLPYDHSRVKLSQLGEDPHSDYINANFMPGYTSQQEFIATQGPLKKTIEDFWRLVWEQNVCNIIMLTVCMENGRVLCDHYWPSESAPVSYGQVRVHLLMQSSSEEWTIREFKLWHGLRAERFVSHLHYTAWPDHGIPESTTSIMTFRELVRERIQSTKDTGPTLVHCSAGVGRTGTFIALDRLLQQMKQEKVVDIFGVVYALRMNRYLMIQTLVRSLLPLFPGPSLHSIEVHRAGSWMSWLASPSTPRLVASLSLCHRAAESSSSAGVEIAGGGLQQLHALLDPQRQHPETSQEAQKHPGALRNRMRPFAGNP</sequence>
<dbReference type="PROSITE" id="PS00383">
    <property type="entry name" value="TYR_PHOSPHATASE_1"/>
    <property type="match status" value="1"/>
</dbReference>
<accession>A0A8U7NNB0</accession>
<dbReference type="EC" id="3.1.3.48" evidence="2"/>